<evidence type="ECO:0000256" key="1">
    <source>
        <dbReference type="SAM" id="MobiDB-lite"/>
    </source>
</evidence>
<dbReference type="PANTHER" id="PTHR31286">
    <property type="entry name" value="GLYCINE-RICH CELL WALL STRUCTURAL PROTEIN 1.8-LIKE"/>
    <property type="match status" value="1"/>
</dbReference>
<feature type="region of interest" description="Disordered" evidence="1">
    <location>
        <begin position="304"/>
        <end position="326"/>
    </location>
</feature>
<evidence type="ECO:0000259" key="2">
    <source>
        <dbReference type="Pfam" id="PF13966"/>
    </source>
</evidence>
<dbReference type="Pfam" id="PF14392">
    <property type="entry name" value="zf-CCHC_4"/>
    <property type="match status" value="1"/>
</dbReference>
<dbReference type="InterPro" id="IPR025836">
    <property type="entry name" value="Zn_knuckle_CX2CX4HX4C"/>
</dbReference>
<dbReference type="InterPro" id="IPR026960">
    <property type="entry name" value="RVT-Znf"/>
</dbReference>
<dbReference type="Pfam" id="PF13966">
    <property type="entry name" value="zf-RVT"/>
    <property type="match status" value="1"/>
</dbReference>
<reference evidence="4 5" key="1">
    <citation type="journal article" date="2020" name="bioRxiv">
        <title>Sequence and annotation of 42 cannabis genomes reveals extensive copy number variation in cannabinoid synthesis and pathogen resistance genes.</title>
        <authorList>
            <person name="Mckernan K.J."/>
            <person name="Helbert Y."/>
            <person name="Kane L.T."/>
            <person name="Ebling H."/>
            <person name="Zhang L."/>
            <person name="Liu B."/>
            <person name="Eaton Z."/>
            <person name="Mclaughlin S."/>
            <person name="Kingan S."/>
            <person name="Baybayan P."/>
            <person name="Concepcion G."/>
            <person name="Jordan M."/>
            <person name="Riva A."/>
            <person name="Barbazuk W."/>
            <person name="Harkins T."/>
        </authorList>
    </citation>
    <scope>NUCLEOTIDE SEQUENCE [LARGE SCALE GENOMIC DNA]</scope>
    <source>
        <strain evidence="5">cv. Jamaican Lion 4</strain>
        <tissue evidence="4">Leaf</tissue>
    </source>
</reference>
<accession>A0A7J6GD06</accession>
<dbReference type="Proteomes" id="UP000525078">
    <property type="component" value="Unassembled WGS sequence"/>
</dbReference>
<evidence type="ECO:0000313" key="4">
    <source>
        <dbReference type="EMBL" id="KAF4380039.1"/>
    </source>
</evidence>
<comment type="caution">
    <text evidence="4">The sequence shown here is derived from an EMBL/GenBank/DDBJ whole genome shotgun (WGS) entry which is preliminary data.</text>
</comment>
<proteinExistence type="predicted"/>
<dbReference type="InterPro" id="IPR040256">
    <property type="entry name" value="At4g02000-like"/>
</dbReference>
<protein>
    <recommendedName>
        <fullName evidence="6">Reverse transcriptase zinc-binding domain-containing protein</fullName>
    </recommendedName>
</protein>
<gene>
    <name evidence="4" type="ORF">F8388_018163</name>
</gene>
<organism evidence="4 5">
    <name type="scientific">Cannabis sativa</name>
    <name type="common">Hemp</name>
    <name type="synonym">Marijuana</name>
    <dbReference type="NCBI Taxonomy" id="3483"/>
    <lineage>
        <taxon>Eukaryota</taxon>
        <taxon>Viridiplantae</taxon>
        <taxon>Streptophyta</taxon>
        <taxon>Embryophyta</taxon>
        <taxon>Tracheophyta</taxon>
        <taxon>Spermatophyta</taxon>
        <taxon>Magnoliopsida</taxon>
        <taxon>eudicotyledons</taxon>
        <taxon>Gunneridae</taxon>
        <taxon>Pentapetalae</taxon>
        <taxon>rosids</taxon>
        <taxon>fabids</taxon>
        <taxon>Rosales</taxon>
        <taxon>Cannabaceae</taxon>
        <taxon>Cannabis</taxon>
    </lineage>
</organism>
<evidence type="ECO:0008006" key="6">
    <source>
        <dbReference type="Google" id="ProtNLM"/>
    </source>
</evidence>
<dbReference type="AlphaFoldDB" id="A0A7J6GD06"/>
<feature type="domain" description="Zinc knuckle CX2CX4HX4C" evidence="3">
    <location>
        <begin position="176"/>
        <end position="224"/>
    </location>
</feature>
<feature type="compositionally biased region" description="Polar residues" evidence="1">
    <location>
        <begin position="305"/>
        <end position="323"/>
    </location>
</feature>
<dbReference type="PANTHER" id="PTHR31286:SF167">
    <property type="entry name" value="OS09G0268800 PROTEIN"/>
    <property type="match status" value="1"/>
</dbReference>
<evidence type="ECO:0000259" key="3">
    <source>
        <dbReference type="Pfam" id="PF14392"/>
    </source>
</evidence>
<dbReference type="EMBL" id="JAATIP010000066">
    <property type="protein sequence ID" value="KAF4380039.1"/>
    <property type="molecule type" value="Genomic_DNA"/>
</dbReference>
<name>A0A7J6GD06_CANSA</name>
<feature type="domain" description="Reverse transcriptase zinc-binding" evidence="2">
    <location>
        <begin position="519"/>
        <end position="612"/>
    </location>
</feature>
<evidence type="ECO:0000313" key="5">
    <source>
        <dbReference type="Proteomes" id="UP000525078"/>
    </source>
</evidence>
<sequence>MESIISVMNTTLSLSEKERDVHILSATDLQDSDTPPKFFVVARCLSSSVNPQTFIKKMGEFWSNKCRFEVVVSEMHSDLFFLTMACAGDKCRVLSGEPWHFFNQLILLHSPASLQSVKKEDLFKAQFWVQTHRLPFLSKSRALERKVGEWVGEFIEVYEDSLHEGWGSFLRIRVLIDVTQPLMRGKMVTLPKVQDEHWLEFWYENLPTFCLHCGILGHPFDKCKAFLELVDSGVDPDLPYGPHMIGDKLPKAGYDRYRNDFSKANAYPFLTRLAKKSIASTLPELYTNPNIAIGAMPQPKPLTIVESNTPDQSATPKNNQSSEMPLPFPSYIPTAFHSASSSANHIPNPLPPTQVHLPQNNSLNIDTITSYPSLPISSKPYDNSPVSKSKGKAIVMGDESTDLGDIGKSFKRQIDPKNLRSVLKRCRDRVHHSLKFSNGLEVPRVGLKGGLLLLWITNIDVTLNSYSMNHFDAFVLQWDLRILEDHFGNIDIERILSIPLAPTPREDTLIWHHSDTGDYTVKSGYHLAASLESMEADSPSSSNRQWWNRLWSLKLPKKVKIFAWRFINDALPTAANLMHRKISTSSACSLCLGAWECVGHALFCCTRAKAIWKISKCQVLMPNIVVGNVSSTTSDLFCCSCKINEFGKLWSDIGAHALHVENPHTLATVVGGVLPIYHWPALVHQLSPLLFALLCTHCFHHWSSTGVNLANSSVYFLSRERGRQPAATFHGALTSRGYRDLPNF</sequence>